<comment type="cofactor">
    <cofactor evidence="6">
        <name>Mn(2+)</name>
        <dbReference type="ChEBI" id="CHEBI:29035"/>
    </cofactor>
</comment>
<accession>A0A1B2I694</accession>
<dbReference type="AlphaFoldDB" id="A0A1B2I694"/>
<dbReference type="Pfam" id="PF13382">
    <property type="entry name" value="Adenine_deam_C"/>
    <property type="match status" value="1"/>
</dbReference>
<feature type="domain" description="Adenine deaminase C-terminal" evidence="8">
    <location>
        <begin position="400"/>
        <end position="566"/>
    </location>
</feature>
<proteinExistence type="inferred from homology"/>
<dbReference type="HAMAP" id="MF_01518">
    <property type="entry name" value="Adenine_deamin"/>
    <property type="match status" value="1"/>
</dbReference>
<gene>
    <name evidence="6" type="primary">ade</name>
    <name evidence="9" type="ORF">BED41_10720</name>
</gene>
<evidence type="ECO:0000256" key="1">
    <source>
        <dbReference type="ARBA" id="ARBA00006773"/>
    </source>
</evidence>
<dbReference type="SUPFAM" id="SSF51556">
    <property type="entry name" value="Metallo-dependent hydrolases"/>
    <property type="match status" value="1"/>
</dbReference>
<dbReference type="SUPFAM" id="SSF51338">
    <property type="entry name" value="Composite domain of metallo-dependent hydrolases"/>
    <property type="match status" value="1"/>
</dbReference>
<dbReference type="PANTHER" id="PTHR11113">
    <property type="entry name" value="N-ACETYLGLUCOSAMINE-6-PHOSPHATE DEACETYLASE"/>
    <property type="match status" value="1"/>
</dbReference>
<dbReference type="GO" id="GO:0006146">
    <property type="term" value="P:adenine catabolic process"/>
    <property type="evidence" value="ECO:0007669"/>
    <property type="project" value="InterPro"/>
</dbReference>
<evidence type="ECO:0000256" key="2">
    <source>
        <dbReference type="ARBA" id="ARBA00012782"/>
    </source>
</evidence>
<dbReference type="GeneID" id="83058319"/>
<comment type="similarity">
    <text evidence="1 6">Belongs to the metallo-dependent hydrolases superfamily. Adenine deaminase family.</text>
</comment>
<dbReference type="Gene3D" id="3.20.20.140">
    <property type="entry name" value="Metal-dependent hydrolases"/>
    <property type="match status" value="1"/>
</dbReference>
<dbReference type="GO" id="GO:0000034">
    <property type="term" value="F:adenine deaminase activity"/>
    <property type="evidence" value="ECO:0007669"/>
    <property type="project" value="UniProtKB-UniRule"/>
</dbReference>
<dbReference type="Proteomes" id="UP000093044">
    <property type="component" value="Chromosome"/>
</dbReference>
<feature type="domain" description="Amidohydrolase-related" evidence="7">
    <location>
        <begin position="65"/>
        <end position="347"/>
    </location>
</feature>
<evidence type="ECO:0000313" key="9">
    <source>
        <dbReference type="EMBL" id="ANZ45499.1"/>
    </source>
</evidence>
<sequence length="575" mass="61770">MDFKPLLKSALGEEPCDLLFKNAKFANLCTMEYETGDIAVKNGVIVGIGGGYAAKETVDCAGRLLLPGFIEGHMHVESTFMVPRNLAAEISPHGTTTVMPDPHEIANTCGTEGIRFMHRESEGLPVDFYYGAPSCVPASAQETPFEYIEADEIKKLFADGSCTHLGEMMNFPGVYLGDDKVWAKLAASEGRVITGHAPRVSGRELAAYLLGGITSDHECDNAEEALEKLRRGMYIMIRQGATARNLKELAPLLAARPGLAARCLSVSDDISPNFIHERGHLDGCLRELIECGVEPLAALRTITLTPAEYFRLYDRGIIAPAKLADIVMVDNIEKCTVLKVWKRGKLVAENGAPTEKITPAVTSALPGYGGEVRTPTADELRVKIDAPGVEINVIGVIPGQVVTKTIRMAPTDIDGYACADAERELAKMAVVEKNRGTGRCAVGFLHGFGLVRGAVASSIAHDAHNYTCAGMDDISMETALRELACLGGGIVIAEGENILAELELPVGGLMSLLSAAEIREKTVALNAARDALGCTNPHALMQLSFMSLSVIPELKLTDKGYFDISRCEVMPLFVH</sequence>
<keyword evidence="10" id="KW-1185">Reference proteome</keyword>
<name>A0A1B2I694_9BACT</name>
<evidence type="ECO:0000313" key="10">
    <source>
        <dbReference type="Proteomes" id="UP000093044"/>
    </source>
</evidence>
<dbReference type="InterPro" id="IPR006680">
    <property type="entry name" value="Amidohydro-rel"/>
</dbReference>
<dbReference type="STRING" id="1197717.BED41_10720"/>
<dbReference type="PANTHER" id="PTHR11113:SF2">
    <property type="entry name" value="ADENINE DEAMINASE"/>
    <property type="match status" value="1"/>
</dbReference>
<evidence type="ECO:0000256" key="5">
    <source>
        <dbReference type="ARBA" id="ARBA00047720"/>
    </source>
</evidence>
<dbReference type="EC" id="3.5.4.2" evidence="2 6"/>
<evidence type="ECO:0000256" key="6">
    <source>
        <dbReference type="HAMAP-Rule" id="MF_01518"/>
    </source>
</evidence>
<dbReference type="Gene3D" id="2.30.40.10">
    <property type="entry name" value="Urease, subunit C, domain 1"/>
    <property type="match status" value="1"/>
</dbReference>
<dbReference type="OrthoDB" id="9775607at2"/>
<dbReference type="Pfam" id="PF01979">
    <property type="entry name" value="Amidohydro_1"/>
    <property type="match status" value="1"/>
</dbReference>
<dbReference type="InterPro" id="IPR026912">
    <property type="entry name" value="Adenine_deam_C"/>
</dbReference>
<evidence type="ECO:0000256" key="4">
    <source>
        <dbReference type="ARBA" id="ARBA00023211"/>
    </source>
</evidence>
<dbReference type="KEGG" id="cpor:BED41_10720"/>
<dbReference type="NCBIfam" id="TIGR01178">
    <property type="entry name" value="ade"/>
    <property type="match status" value="1"/>
</dbReference>
<comment type="catalytic activity">
    <reaction evidence="5 6">
        <text>adenine + H2O + H(+) = hypoxanthine + NH4(+)</text>
        <dbReference type="Rhea" id="RHEA:23688"/>
        <dbReference type="ChEBI" id="CHEBI:15377"/>
        <dbReference type="ChEBI" id="CHEBI:15378"/>
        <dbReference type="ChEBI" id="CHEBI:16708"/>
        <dbReference type="ChEBI" id="CHEBI:17368"/>
        <dbReference type="ChEBI" id="CHEBI:28938"/>
        <dbReference type="EC" id="3.5.4.2"/>
    </reaction>
</comment>
<dbReference type="InterPro" id="IPR006679">
    <property type="entry name" value="Adenine_deam"/>
</dbReference>
<protein>
    <recommendedName>
        <fullName evidence="2 6">Adenine deaminase</fullName>
        <shortName evidence="6">Adenase</shortName>
        <shortName evidence="6">Adenine aminase</shortName>
        <ecNumber evidence="2 6">3.5.4.2</ecNumber>
    </recommendedName>
</protein>
<dbReference type="EMBL" id="CP016757">
    <property type="protein sequence ID" value="ANZ45499.1"/>
    <property type="molecule type" value="Genomic_DNA"/>
</dbReference>
<evidence type="ECO:0000256" key="3">
    <source>
        <dbReference type="ARBA" id="ARBA00022801"/>
    </source>
</evidence>
<dbReference type="InterPro" id="IPR032466">
    <property type="entry name" value="Metal_Hydrolase"/>
</dbReference>
<evidence type="ECO:0000259" key="7">
    <source>
        <dbReference type="Pfam" id="PF01979"/>
    </source>
</evidence>
<reference evidence="9" key="1">
    <citation type="submission" date="2016-08" db="EMBL/GenBank/DDBJ databases">
        <title>Complete genome of Cloacibacillus porcorum.</title>
        <authorList>
            <person name="Looft T."/>
            <person name="Bayles D.O."/>
            <person name="Alt D.P."/>
        </authorList>
    </citation>
    <scope>NUCLEOTIDE SEQUENCE [LARGE SCALE GENOMIC DNA]</scope>
    <source>
        <strain evidence="9">CL-84</strain>
    </source>
</reference>
<organism evidence="9 10">
    <name type="scientific">Cloacibacillus porcorum</name>
    <dbReference type="NCBI Taxonomy" id="1197717"/>
    <lineage>
        <taxon>Bacteria</taxon>
        <taxon>Thermotogati</taxon>
        <taxon>Synergistota</taxon>
        <taxon>Synergistia</taxon>
        <taxon>Synergistales</taxon>
        <taxon>Synergistaceae</taxon>
        <taxon>Cloacibacillus</taxon>
    </lineage>
</organism>
<keyword evidence="4 6" id="KW-0464">Manganese</keyword>
<dbReference type="RefSeq" id="WP_066745894.1">
    <property type="nucleotide sequence ID" value="NZ_CP016757.1"/>
</dbReference>
<keyword evidence="3 6" id="KW-0378">Hydrolase</keyword>
<evidence type="ECO:0000259" key="8">
    <source>
        <dbReference type="Pfam" id="PF13382"/>
    </source>
</evidence>
<dbReference type="InterPro" id="IPR011059">
    <property type="entry name" value="Metal-dep_hydrolase_composite"/>
</dbReference>